<dbReference type="PROSITE" id="PS51331">
    <property type="entry name" value="THYX"/>
    <property type="match status" value="1"/>
</dbReference>
<name>A0A1V0DX36_9CAUD</name>
<dbReference type="GO" id="GO:0004799">
    <property type="term" value="F:thymidylate synthase activity"/>
    <property type="evidence" value="ECO:0007669"/>
    <property type="project" value="TreeGrafter"/>
</dbReference>
<dbReference type="RefSeq" id="YP_009997124.1">
    <property type="nucleotide sequence ID" value="NC_052968.1"/>
</dbReference>
<dbReference type="PANTHER" id="PTHR34934">
    <property type="entry name" value="FLAVIN-DEPENDENT THYMIDYLATE SYNTHASE"/>
    <property type="match status" value="1"/>
</dbReference>
<dbReference type="GO" id="GO:0006231">
    <property type="term" value="P:dTMP biosynthetic process"/>
    <property type="evidence" value="ECO:0007669"/>
    <property type="project" value="InterPro"/>
</dbReference>
<dbReference type="NCBIfam" id="TIGR02170">
    <property type="entry name" value="thyX"/>
    <property type="match status" value="1"/>
</dbReference>
<dbReference type="PANTHER" id="PTHR34934:SF1">
    <property type="entry name" value="FLAVIN-DEPENDENT THYMIDYLATE SYNTHASE"/>
    <property type="match status" value="1"/>
</dbReference>
<dbReference type="GeneID" id="62679269"/>
<dbReference type="GO" id="GO:0050660">
    <property type="term" value="F:flavin adenine dinucleotide binding"/>
    <property type="evidence" value="ECO:0007669"/>
    <property type="project" value="InterPro"/>
</dbReference>
<dbReference type="HAMAP" id="MF_01408">
    <property type="entry name" value="ThyX"/>
    <property type="match status" value="1"/>
</dbReference>
<dbReference type="GO" id="GO:0050797">
    <property type="term" value="F:thymidylate synthase (FAD) activity"/>
    <property type="evidence" value="ECO:0007669"/>
    <property type="project" value="InterPro"/>
</dbReference>
<evidence type="ECO:0000313" key="1">
    <source>
        <dbReference type="EMBL" id="ARB05725.1"/>
    </source>
</evidence>
<proteinExistence type="inferred from homology"/>
<keyword evidence="2" id="KW-1185">Reference proteome</keyword>
<accession>A0A1V0DX36</accession>
<sequence length="316" mass="36485">MRPNSKAMDAEIASNIQHKVLDHGMIRVVDYMGNDASIVQAARVSYGDGTKTPSDDRSLIRYLMRHRHTTPFEMCEVKLHVKLPIFVARQWIRHRTASVNEYSARYSILANEFYIPEARDIQPQSKSNHQGRGGKLPEAVRFSMVETIRQHSEASYQLYEELFTGWPWFHPDGTRTESNEPIEAHDQEHGMARELARMVVPPNIYTEWYWKVNLHNLLHFLSLRADPHAQMEIRAYAEVICDLVRQWCPVAFEAFEDYRLGAETFSRMELEVLRALTERACAGAAPNFLRDLVSLTDMSAREQRELLAKLEAPDVG</sequence>
<dbReference type="SUPFAM" id="SSF69796">
    <property type="entry name" value="Thymidylate synthase-complementing protein Thy1"/>
    <property type="match status" value="1"/>
</dbReference>
<reference evidence="1" key="1">
    <citation type="submission" date="2016-11" db="EMBL/GenBank/DDBJ databases">
        <title>The complete genome sequence of Cyanosiphovirus S-ESS1.</title>
        <authorList>
            <person name="Han Y."/>
        </authorList>
    </citation>
    <scope>NUCLEOTIDE SEQUENCE [LARGE SCALE GENOMIC DNA]</scope>
</reference>
<dbReference type="EMBL" id="KY249644">
    <property type="protein sequence ID" value="ARB05725.1"/>
    <property type="molecule type" value="Genomic_DNA"/>
</dbReference>
<protein>
    <submittedName>
        <fullName evidence="1">FAD-dependent thymidylate synthase</fullName>
    </submittedName>
</protein>
<dbReference type="Pfam" id="PF02511">
    <property type="entry name" value="Thy1"/>
    <property type="match status" value="1"/>
</dbReference>
<organism evidence="1">
    <name type="scientific">Synechococcus virus S-ESS1</name>
    <dbReference type="NCBI Taxonomy" id="1964565"/>
    <lineage>
        <taxon>Viruses</taxon>
        <taxon>Duplodnaviria</taxon>
        <taxon>Heunggongvirae</taxon>
        <taxon>Uroviricota</taxon>
        <taxon>Caudoviricetes</taxon>
        <taxon>Casjensviridae</taxon>
        <taxon>Sessunavirus</taxon>
        <taxon>Sessunavirus SESS1</taxon>
    </lineage>
</organism>
<dbReference type="KEGG" id="vg:62679269"/>
<dbReference type="GO" id="GO:0070402">
    <property type="term" value="F:NADPH binding"/>
    <property type="evidence" value="ECO:0007669"/>
    <property type="project" value="TreeGrafter"/>
</dbReference>
<evidence type="ECO:0000313" key="2">
    <source>
        <dbReference type="Proteomes" id="UP000225878"/>
    </source>
</evidence>
<dbReference type="Proteomes" id="UP000225878">
    <property type="component" value="Segment"/>
</dbReference>
<dbReference type="InterPro" id="IPR036098">
    <property type="entry name" value="Thymidylate_synthase_ThyX_sf"/>
</dbReference>
<dbReference type="Gene3D" id="3.30.1360.170">
    <property type="match status" value="1"/>
</dbReference>
<dbReference type="CDD" id="cd20175">
    <property type="entry name" value="ThyX"/>
    <property type="match status" value="1"/>
</dbReference>
<dbReference type="InterPro" id="IPR003669">
    <property type="entry name" value="Thymidylate_synthase_ThyX"/>
</dbReference>